<dbReference type="Gene3D" id="3.30.559.10">
    <property type="entry name" value="Chloramphenicol acetyltransferase-like domain"/>
    <property type="match status" value="2"/>
</dbReference>
<protein>
    <recommendedName>
        <fullName evidence="4">Acyltransferase</fullName>
    </recommendedName>
</protein>
<dbReference type="Proteomes" id="UP000091956">
    <property type="component" value="Unassembled WGS sequence"/>
</dbReference>
<organism evidence="2 3">
    <name type="scientific">Pseudogymnoascus verrucosus</name>
    <dbReference type="NCBI Taxonomy" id="342668"/>
    <lineage>
        <taxon>Eukaryota</taxon>
        <taxon>Fungi</taxon>
        <taxon>Dikarya</taxon>
        <taxon>Ascomycota</taxon>
        <taxon>Pezizomycotina</taxon>
        <taxon>Leotiomycetes</taxon>
        <taxon>Thelebolales</taxon>
        <taxon>Thelebolaceae</taxon>
        <taxon>Pseudogymnoascus</taxon>
    </lineage>
</organism>
<dbReference type="Pfam" id="PF02458">
    <property type="entry name" value="Transferase"/>
    <property type="match status" value="2"/>
</dbReference>
<dbReference type="AlphaFoldDB" id="A0A1B8GKA5"/>
<evidence type="ECO:0000313" key="3">
    <source>
        <dbReference type="Proteomes" id="UP000091956"/>
    </source>
</evidence>
<dbReference type="InterPro" id="IPR023213">
    <property type="entry name" value="CAT-like_dom_sf"/>
</dbReference>
<evidence type="ECO:0000256" key="1">
    <source>
        <dbReference type="ARBA" id="ARBA00022679"/>
    </source>
</evidence>
<accession>A0A1B8GKA5</accession>
<reference evidence="3" key="2">
    <citation type="journal article" date="2018" name="Nat. Commun.">
        <title>Extreme sensitivity to ultraviolet light in the fungal pathogen causing white-nose syndrome of bats.</title>
        <authorList>
            <person name="Palmer J.M."/>
            <person name="Drees K.P."/>
            <person name="Foster J.T."/>
            <person name="Lindner D.L."/>
        </authorList>
    </citation>
    <scope>NUCLEOTIDE SEQUENCE [LARGE SCALE GENOMIC DNA]</scope>
    <source>
        <strain evidence="3">UAMH 10579</strain>
    </source>
</reference>
<gene>
    <name evidence="2" type="ORF">VE01_05853</name>
</gene>
<name>A0A1B8GKA5_9PEZI</name>
<sequence>MSNATLLQKSRLFPSPRLTAQVSTPLSILDATVARFPPTGAVWLFCAPRPLDTILQPSFVATLNSFPQWAGQLQWSLVRDGGLHTERFGRPMLVHGCDSDPGVEWVISKAAETLDSIVPSALERVVEKATWISTDFPERIFLSDTPLALHNLVDYAGLPGMSVQITDFACGGYAIAVKIAHPLADAQALMVFMHQWAATCRGSAKSPMDPPIFNPGLLDSYAAGNIDGDSADVALVNTARLLPLHRFDWWNDAKDPAFPSFLAPTGENLKPPLLGENSKSLPLSPSTSAPWTTWDLTRPVSHAMLHFTEEQISNLRAIARESPGCRPNISRLDALLAHIWSSINRARNHSDSACDVFLNVTLSARTRVQPPLSDSFIGSPIFLTHIRASGREASALCPGPTASLIRETLTLFTPEKIGAMLHDAAYEMSPQRLWQAFLGDRHTIVTSWLRLNVYDIDFSGSIPRYVHAVMPKMDGCVQVMDSSHEIGGVDITLYLDSLAMARLIQERENSF</sequence>
<proteinExistence type="predicted"/>
<dbReference type="GeneID" id="28839239"/>
<dbReference type="PANTHER" id="PTHR31642">
    <property type="entry name" value="TRICHOTHECENE 3-O-ACETYLTRANSFERASE"/>
    <property type="match status" value="1"/>
</dbReference>
<dbReference type="RefSeq" id="XP_018129996.1">
    <property type="nucleotide sequence ID" value="XM_018275311.2"/>
</dbReference>
<dbReference type="GO" id="GO:0016747">
    <property type="term" value="F:acyltransferase activity, transferring groups other than amino-acyl groups"/>
    <property type="evidence" value="ECO:0007669"/>
    <property type="project" value="TreeGrafter"/>
</dbReference>
<dbReference type="STRING" id="342668.A0A1B8GKA5"/>
<dbReference type="PANTHER" id="PTHR31642:SF310">
    <property type="entry name" value="FATTY ALCOHOL:CAFFEOYL-COA ACYLTRANSFERASE"/>
    <property type="match status" value="1"/>
</dbReference>
<dbReference type="EMBL" id="KV460229">
    <property type="protein sequence ID" value="OBT96263.1"/>
    <property type="molecule type" value="Genomic_DNA"/>
</dbReference>
<keyword evidence="3" id="KW-1185">Reference proteome</keyword>
<evidence type="ECO:0000313" key="2">
    <source>
        <dbReference type="EMBL" id="OBT96263.1"/>
    </source>
</evidence>
<dbReference type="OrthoDB" id="444127at2759"/>
<reference evidence="2 3" key="1">
    <citation type="submission" date="2016-03" db="EMBL/GenBank/DDBJ databases">
        <title>Comparative genomics of Pseudogymnoascus destructans, the fungus causing white-nose syndrome of bats.</title>
        <authorList>
            <person name="Palmer J.M."/>
            <person name="Drees K.P."/>
            <person name="Foster J.T."/>
            <person name="Lindner D.L."/>
        </authorList>
    </citation>
    <scope>NUCLEOTIDE SEQUENCE [LARGE SCALE GENOMIC DNA]</scope>
    <source>
        <strain evidence="2 3">UAMH 10579</strain>
    </source>
</reference>
<keyword evidence="1" id="KW-0808">Transferase</keyword>
<dbReference type="InterPro" id="IPR050317">
    <property type="entry name" value="Plant_Fungal_Acyltransferase"/>
</dbReference>
<evidence type="ECO:0008006" key="4">
    <source>
        <dbReference type="Google" id="ProtNLM"/>
    </source>
</evidence>